<gene>
    <name evidence="4" type="primary">LOC130708850</name>
</gene>
<accession>A0ABM3U3W3</accession>
<dbReference type="RefSeq" id="XP_057409016.1">
    <property type="nucleotide sequence ID" value="XM_057553033.1"/>
</dbReference>
<dbReference type="CDD" id="cd04458">
    <property type="entry name" value="CSP_CDS"/>
    <property type="match status" value="1"/>
</dbReference>
<organism evidence="3 4">
    <name type="scientific">Balaenoptera acutorostrata</name>
    <name type="common">Common minke whale</name>
    <name type="synonym">Balaena rostrata</name>
    <dbReference type="NCBI Taxonomy" id="9767"/>
    <lineage>
        <taxon>Eukaryota</taxon>
        <taxon>Metazoa</taxon>
        <taxon>Chordata</taxon>
        <taxon>Craniata</taxon>
        <taxon>Vertebrata</taxon>
        <taxon>Euteleostomi</taxon>
        <taxon>Mammalia</taxon>
        <taxon>Eutheria</taxon>
        <taxon>Laurasiatheria</taxon>
        <taxon>Artiodactyla</taxon>
        <taxon>Whippomorpha</taxon>
        <taxon>Cetacea</taxon>
        <taxon>Mysticeti</taxon>
        <taxon>Balaenopteridae</taxon>
        <taxon>Balaenoptera</taxon>
    </lineage>
</organism>
<dbReference type="SMART" id="SM00357">
    <property type="entry name" value="CSP"/>
    <property type="match status" value="1"/>
</dbReference>
<feature type="domain" description="CSD" evidence="2">
    <location>
        <begin position="90"/>
        <end position="159"/>
    </location>
</feature>
<feature type="compositionally biased region" description="Basic residues" evidence="1">
    <location>
        <begin position="323"/>
        <end position="336"/>
    </location>
</feature>
<protein>
    <submittedName>
        <fullName evidence="4">Y-box-binding protein 3-like</fullName>
    </submittedName>
</protein>
<evidence type="ECO:0000313" key="4">
    <source>
        <dbReference type="RefSeq" id="XP_057409016.1"/>
    </source>
</evidence>
<evidence type="ECO:0000256" key="1">
    <source>
        <dbReference type="SAM" id="MobiDB-lite"/>
    </source>
</evidence>
<feature type="compositionally biased region" description="Low complexity" evidence="1">
    <location>
        <begin position="49"/>
        <end position="79"/>
    </location>
</feature>
<dbReference type="PANTHER" id="PTHR11544">
    <property type="entry name" value="COLD SHOCK DOMAIN CONTAINING PROTEINS"/>
    <property type="match status" value="1"/>
</dbReference>
<evidence type="ECO:0000313" key="3">
    <source>
        <dbReference type="Proteomes" id="UP001652580"/>
    </source>
</evidence>
<dbReference type="PRINTS" id="PR00050">
    <property type="entry name" value="COLDSHOCK"/>
</dbReference>
<feature type="compositionally biased region" description="Low complexity" evidence="1">
    <location>
        <begin position="1"/>
        <end position="27"/>
    </location>
</feature>
<dbReference type="InterPro" id="IPR011129">
    <property type="entry name" value="CSD"/>
</dbReference>
<dbReference type="SUPFAM" id="SSF50249">
    <property type="entry name" value="Nucleic acid-binding proteins"/>
    <property type="match status" value="1"/>
</dbReference>
<dbReference type="InterPro" id="IPR050181">
    <property type="entry name" value="Cold_shock_domain"/>
</dbReference>
<name>A0ABM3U3W3_BALAC</name>
<dbReference type="Pfam" id="PF00313">
    <property type="entry name" value="CSD"/>
    <property type="match status" value="1"/>
</dbReference>
<keyword evidence="3" id="KW-1185">Reference proteome</keyword>
<dbReference type="GeneID" id="130708850"/>
<dbReference type="InterPro" id="IPR012340">
    <property type="entry name" value="NA-bd_OB-fold"/>
</dbReference>
<dbReference type="Gene3D" id="2.40.50.140">
    <property type="entry name" value="Nucleic acid-binding proteins"/>
    <property type="match status" value="1"/>
</dbReference>
<reference evidence="4" key="1">
    <citation type="submission" date="2025-08" db="UniProtKB">
        <authorList>
            <consortium name="RefSeq"/>
        </authorList>
    </citation>
    <scope>IDENTIFICATION</scope>
</reference>
<feature type="region of interest" description="Disordered" evidence="1">
    <location>
        <begin position="214"/>
        <end position="368"/>
    </location>
</feature>
<sequence>MSEAGEATTTTTTLPQAPAEAAAAAPQDPAPKSPAGCGGGAPQAPAPAPAALVAGNPGGDAAPAAPGTAAPASSPAAGSEDAEKKVLATKVLGTVKWFNVRNGYGFINRNDTKEDVFVPQTAIEKNNPRKYLRSVGDGDTLEFDVVEGEKGAEAANVTGPGCVPVEGSRYAADGRRYRRGYYSNRRGPPRDCAGEGEEGSCSVGFGASAADGQLAGALSQRRRPQYRPQYPRRFPPYHVGQTSDRRSRVFPHPNGTQASEIGEMKGGVPEGAQLQGPVHRNPTYRARYRRGPPRPRPAPAVGEAEDKENQQAANGPNQPPARRGYRRPYNYRRRPRPPNAPAQDGKETKAGEAPPENPAPAPEQSSVE</sequence>
<dbReference type="Proteomes" id="UP001652580">
    <property type="component" value="Chromosome 9"/>
</dbReference>
<proteinExistence type="predicted"/>
<feature type="region of interest" description="Disordered" evidence="1">
    <location>
        <begin position="1"/>
        <end position="81"/>
    </location>
</feature>
<dbReference type="PROSITE" id="PS51857">
    <property type="entry name" value="CSD_2"/>
    <property type="match status" value="1"/>
</dbReference>
<dbReference type="InterPro" id="IPR002059">
    <property type="entry name" value="CSP_DNA-bd"/>
</dbReference>
<evidence type="ECO:0000259" key="2">
    <source>
        <dbReference type="PROSITE" id="PS51857"/>
    </source>
</evidence>